<dbReference type="FunFam" id="3.40.710.10:FF:000005">
    <property type="entry name" value="Glutaminase"/>
    <property type="match status" value="1"/>
</dbReference>
<feature type="binding site" evidence="6">
    <location>
        <position position="116"/>
    </location>
    <ligand>
        <name>substrate</name>
    </ligand>
</feature>
<dbReference type="SUPFAM" id="SSF56601">
    <property type="entry name" value="beta-lactamase/transpeptidase-like"/>
    <property type="match status" value="1"/>
</dbReference>
<dbReference type="EC" id="3.5.1.2" evidence="3 6"/>
<comment type="subunit">
    <text evidence="2 6">Homotetramer.</text>
</comment>
<dbReference type="AlphaFoldDB" id="A0A239PNS9"/>
<dbReference type="InterPro" id="IPR012338">
    <property type="entry name" value="Beta-lactam/transpept-like"/>
</dbReference>
<accession>A0A239PNS9</accession>
<keyword evidence="6" id="KW-0007">Acetylation</keyword>
<evidence type="ECO:0000313" key="8">
    <source>
        <dbReference type="Proteomes" id="UP000198307"/>
    </source>
</evidence>
<gene>
    <name evidence="6" type="primary">glsA</name>
    <name evidence="7" type="ORF">SAMN05444959_102207</name>
</gene>
<dbReference type="NCBIfam" id="NF002133">
    <property type="entry name" value="PRK00971.1-2"/>
    <property type="match status" value="1"/>
</dbReference>
<keyword evidence="8" id="KW-1185">Reference proteome</keyword>
<evidence type="ECO:0000256" key="2">
    <source>
        <dbReference type="ARBA" id="ARBA00011881"/>
    </source>
</evidence>
<dbReference type="NCBIfam" id="TIGR03814">
    <property type="entry name" value="Gln_ase"/>
    <property type="match status" value="1"/>
</dbReference>
<proteinExistence type="inferred from homology"/>
<evidence type="ECO:0000256" key="4">
    <source>
        <dbReference type="ARBA" id="ARBA00022801"/>
    </source>
</evidence>
<dbReference type="EMBL" id="FZQB01000002">
    <property type="protein sequence ID" value="SNT71693.1"/>
    <property type="molecule type" value="Genomic_DNA"/>
</dbReference>
<evidence type="ECO:0000313" key="7">
    <source>
        <dbReference type="EMBL" id="SNT71693.1"/>
    </source>
</evidence>
<dbReference type="Pfam" id="PF04960">
    <property type="entry name" value="Glutaminase"/>
    <property type="match status" value="1"/>
</dbReference>
<dbReference type="InterPro" id="IPR015868">
    <property type="entry name" value="Glutaminase"/>
</dbReference>
<dbReference type="OrthoDB" id="9788822at2"/>
<evidence type="ECO:0000256" key="1">
    <source>
        <dbReference type="ARBA" id="ARBA00011076"/>
    </source>
</evidence>
<evidence type="ECO:0000256" key="5">
    <source>
        <dbReference type="ARBA" id="ARBA00049534"/>
    </source>
</evidence>
<feature type="binding site" evidence="6">
    <location>
        <position position="193"/>
    </location>
    <ligand>
        <name>substrate</name>
    </ligand>
</feature>
<reference evidence="7 8" key="1">
    <citation type="submission" date="2017-07" db="EMBL/GenBank/DDBJ databases">
        <authorList>
            <person name="Sun Z.S."/>
            <person name="Albrecht U."/>
            <person name="Echele G."/>
            <person name="Lee C.C."/>
        </authorList>
    </citation>
    <scope>NUCLEOTIDE SEQUENCE [LARGE SCALE GENOMIC DNA]</scope>
    <source>
        <strain evidence="7 8">DSM 14827</strain>
    </source>
</reference>
<evidence type="ECO:0000256" key="3">
    <source>
        <dbReference type="ARBA" id="ARBA00012918"/>
    </source>
</evidence>
<organism evidence="7 8">
    <name type="scientific">Paracoccus seriniphilus</name>
    <dbReference type="NCBI Taxonomy" id="184748"/>
    <lineage>
        <taxon>Bacteria</taxon>
        <taxon>Pseudomonadati</taxon>
        <taxon>Pseudomonadota</taxon>
        <taxon>Alphaproteobacteria</taxon>
        <taxon>Rhodobacterales</taxon>
        <taxon>Paracoccaceae</taxon>
        <taxon>Paracoccus</taxon>
    </lineage>
</organism>
<comment type="similarity">
    <text evidence="1 6">Belongs to the glutaminase family.</text>
</comment>
<dbReference type="GO" id="GO:0006543">
    <property type="term" value="P:L-glutamine catabolic process"/>
    <property type="evidence" value="ECO:0007669"/>
    <property type="project" value="TreeGrafter"/>
</dbReference>
<dbReference type="HAMAP" id="MF_00313">
    <property type="entry name" value="Glutaminase"/>
    <property type="match status" value="1"/>
</dbReference>
<protein>
    <recommendedName>
        <fullName evidence="3 6">Glutaminase</fullName>
        <ecNumber evidence="3 6">3.5.1.2</ecNumber>
    </recommendedName>
</protein>
<sequence>MNFDALRPLLDDICARMAAMPDRGTVASYIPELACIDPARFAMSICLPDGRQISVGDAKVEFSIQSVSKVFTLAIALGRYGDRFWSRVGREPSTHVFNSVQELEAREGIPPNPFVNSGAIATTDSLLVGATPKETLAEIVRFMRQAASDDAIFIDPQVAASEKETGDRNWALAYFLRSCGNLRHDCALTLGTYFHHCALAMTCEQLARAGRFLAGIHPDGNLIAPGHIRSINALMMTCGHYNGSGEFAYRVGVPAKSGVGGGILAVLPNRASIAVWSPGLDRYGNSLLGTQALEILSQDLGLSMFSITPGIGPSRI</sequence>
<feature type="binding site" evidence="6">
    <location>
        <position position="162"/>
    </location>
    <ligand>
        <name>substrate</name>
    </ligand>
</feature>
<dbReference type="Proteomes" id="UP000198307">
    <property type="component" value="Unassembled WGS sequence"/>
</dbReference>
<dbReference type="RefSeq" id="WP_089343047.1">
    <property type="nucleotide sequence ID" value="NZ_CP067129.1"/>
</dbReference>
<dbReference type="PANTHER" id="PTHR12544:SF29">
    <property type="entry name" value="GLUTAMINASE"/>
    <property type="match status" value="1"/>
</dbReference>
<dbReference type="Gene3D" id="3.40.710.10">
    <property type="entry name" value="DD-peptidase/beta-lactamase superfamily"/>
    <property type="match status" value="1"/>
</dbReference>
<dbReference type="PANTHER" id="PTHR12544">
    <property type="entry name" value="GLUTAMINASE"/>
    <property type="match status" value="1"/>
</dbReference>
<feature type="binding site" evidence="6">
    <location>
        <position position="241"/>
    </location>
    <ligand>
        <name>substrate</name>
    </ligand>
</feature>
<dbReference type="GO" id="GO:0006537">
    <property type="term" value="P:glutamate biosynthetic process"/>
    <property type="evidence" value="ECO:0007669"/>
    <property type="project" value="TreeGrafter"/>
</dbReference>
<feature type="binding site" evidence="6">
    <location>
        <position position="259"/>
    </location>
    <ligand>
        <name>substrate</name>
    </ligand>
</feature>
<keyword evidence="4 6" id="KW-0378">Hydrolase</keyword>
<evidence type="ECO:0000256" key="6">
    <source>
        <dbReference type="HAMAP-Rule" id="MF_00313"/>
    </source>
</evidence>
<name>A0A239PNS9_9RHOB</name>
<dbReference type="GO" id="GO:0004359">
    <property type="term" value="F:glutaminase activity"/>
    <property type="evidence" value="ECO:0007669"/>
    <property type="project" value="UniProtKB-UniRule"/>
</dbReference>
<comment type="catalytic activity">
    <reaction evidence="5 6">
        <text>L-glutamine + H2O = L-glutamate + NH4(+)</text>
        <dbReference type="Rhea" id="RHEA:15889"/>
        <dbReference type="ChEBI" id="CHEBI:15377"/>
        <dbReference type="ChEBI" id="CHEBI:28938"/>
        <dbReference type="ChEBI" id="CHEBI:29985"/>
        <dbReference type="ChEBI" id="CHEBI:58359"/>
        <dbReference type="EC" id="3.5.1.2"/>
    </reaction>
</comment>
<feature type="binding site" evidence="6">
    <location>
        <position position="66"/>
    </location>
    <ligand>
        <name>substrate</name>
    </ligand>
</feature>
<feature type="binding site" evidence="6">
    <location>
        <position position="169"/>
    </location>
    <ligand>
        <name>substrate</name>
    </ligand>
</feature>